<feature type="transmembrane region" description="Helical" evidence="1">
    <location>
        <begin position="423"/>
        <end position="440"/>
    </location>
</feature>
<evidence type="ECO:0000313" key="2">
    <source>
        <dbReference type="EMBL" id="KAJ7028594.1"/>
    </source>
</evidence>
<accession>A0AAD6SID8</accession>
<keyword evidence="3" id="KW-1185">Reference proteome</keyword>
<evidence type="ECO:0000313" key="3">
    <source>
        <dbReference type="Proteomes" id="UP001218188"/>
    </source>
</evidence>
<feature type="transmembrane region" description="Helical" evidence="1">
    <location>
        <begin position="390"/>
        <end position="411"/>
    </location>
</feature>
<sequence length="579" mass="63920">MSKPRTLVFIDLLHGSHLALDVEFLRGNFRSLSAATSKLTSVRADGSIIARVEIDISAGTPLVVIYLGIFVKPCMSSGHAGGSVTGRQTLRSGKEFSQFDFAAPPHAVPISALNFDVADKLASCIASQEATGQLDELEELEVALSTTIISSPSPSPSPSPSSSSLFTPPFWVNPTPDYTIPPPFYPTPAPAPAPAPRLCHFDFRKWEELQEANGTPGLKSVHKKRRDEALQNAILLDIDTSDLSHFKPAWIGSRSAETGQEDGMGGRIYTQEEVRDLTGKDALPSRFPGYLFPFLDCRGRIIAVLGGMPRDREGWKKLIDELSTLMDEASPNLRHSTEDLHHRRAQEPYPSVARGVSYGGGQTEPGCLLNNAANTKVTGRFLRDIRFERLVKWANLLFFLFAPLLAAFYQSQMDELAGWKPSLVWNFAGSVFAACTFNFGPQVITVPHLDFGNLSWGWCAITALGWFDPDLGGHLILWDLKLVIRFPPGATILIPSAIVRHSNLPIRAHKKRFSFVQYTAGGLFRWIRNGFKTDEAFENTGTREEKMERTKEAKTRWEKGVAMYSTVDSLKSGPFVPSI</sequence>
<organism evidence="2 3">
    <name type="scientific">Mycena alexandri</name>
    <dbReference type="NCBI Taxonomy" id="1745969"/>
    <lineage>
        <taxon>Eukaryota</taxon>
        <taxon>Fungi</taxon>
        <taxon>Dikarya</taxon>
        <taxon>Basidiomycota</taxon>
        <taxon>Agaricomycotina</taxon>
        <taxon>Agaricomycetes</taxon>
        <taxon>Agaricomycetidae</taxon>
        <taxon>Agaricales</taxon>
        <taxon>Marasmiineae</taxon>
        <taxon>Mycenaceae</taxon>
        <taxon>Mycena</taxon>
    </lineage>
</organism>
<keyword evidence="1" id="KW-0812">Transmembrane</keyword>
<evidence type="ECO:0000256" key="1">
    <source>
        <dbReference type="SAM" id="Phobius"/>
    </source>
</evidence>
<gene>
    <name evidence="2" type="ORF">C8F04DRAFT_1265744</name>
</gene>
<dbReference type="Gene3D" id="3.60.130.30">
    <property type="match status" value="1"/>
</dbReference>
<proteinExistence type="predicted"/>
<keyword evidence="1" id="KW-1133">Transmembrane helix</keyword>
<dbReference type="AlphaFoldDB" id="A0AAD6SID8"/>
<keyword evidence="1" id="KW-0472">Membrane</keyword>
<dbReference type="Proteomes" id="UP001218188">
    <property type="component" value="Unassembled WGS sequence"/>
</dbReference>
<protein>
    <submittedName>
        <fullName evidence="2">Uncharacterized protein</fullName>
    </submittedName>
</protein>
<dbReference type="EMBL" id="JARJCM010000110">
    <property type="protein sequence ID" value="KAJ7028594.1"/>
    <property type="molecule type" value="Genomic_DNA"/>
</dbReference>
<reference evidence="2" key="1">
    <citation type="submission" date="2023-03" db="EMBL/GenBank/DDBJ databases">
        <title>Massive genome expansion in bonnet fungi (Mycena s.s.) driven by repeated elements and novel gene families across ecological guilds.</title>
        <authorList>
            <consortium name="Lawrence Berkeley National Laboratory"/>
            <person name="Harder C.B."/>
            <person name="Miyauchi S."/>
            <person name="Viragh M."/>
            <person name="Kuo A."/>
            <person name="Thoen E."/>
            <person name="Andreopoulos B."/>
            <person name="Lu D."/>
            <person name="Skrede I."/>
            <person name="Drula E."/>
            <person name="Henrissat B."/>
            <person name="Morin E."/>
            <person name="Kohler A."/>
            <person name="Barry K."/>
            <person name="LaButti K."/>
            <person name="Morin E."/>
            <person name="Salamov A."/>
            <person name="Lipzen A."/>
            <person name="Mereny Z."/>
            <person name="Hegedus B."/>
            <person name="Baldrian P."/>
            <person name="Stursova M."/>
            <person name="Weitz H."/>
            <person name="Taylor A."/>
            <person name="Grigoriev I.V."/>
            <person name="Nagy L.G."/>
            <person name="Martin F."/>
            <person name="Kauserud H."/>
        </authorList>
    </citation>
    <scope>NUCLEOTIDE SEQUENCE</scope>
    <source>
        <strain evidence="2">CBHHK200</strain>
    </source>
</reference>
<comment type="caution">
    <text evidence="2">The sequence shown here is derived from an EMBL/GenBank/DDBJ whole genome shotgun (WGS) entry which is preliminary data.</text>
</comment>
<name>A0AAD6SID8_9AGAR</name>